<proteinExistence type="predicted"/>
<feature type="transmembrane region" description="Helical" evidence="1">
    <location>
        <begin position="117"/>
        <end position="138"/>
    </location>
</feature>
<accession>U2F898</accession>
<evidence type="ECO:0000313" key="2">
    <source>
        <dbReference type="EMBL" id="ERJ04779.1"/>
    </source>
</evidence>
<dbReference type="GeneID" id="23800193"/>
<keyword evidence="1" id="KW-1133">Transmembrane helix</keyword>
<dbReference type="OrthoDB" id="271610at2157"/>
<dbReference type="AlphaFoldDB" id="U2F898"/>
<feature type="transmembrane region" description="Helical" evidence="1">
    <location>
        <begin position="51"/>
        <end position="69"/>
    </location>
</feature>
<keyword evidence="1" id="KW-0472">Membrane</keyword>
<feature type="transmembrane region" description="Helical" evidence="1">
    <location>
        <begin position="76"/>
        <end position="97"/>
    </location>
</feature>
<keyword evidence="1" id="KW-0812">Transmembrane</keyword>
<protein>
    <submittedName>
        <fullName evidence="2">Uncharacterized protein</fullName>
    </submittedName>
</protein>
<dbReference type="EMBL" id="AFNT02000057">
    <property type="protein sequence ID" value="ERJ04779.1"/>
    <property type="molecule type" value="Genomic_DNA"/>
</dbReference>
<evidence type="ECO:0000313" key="3">
    <source>
        <dbReference type="Proteomes" id="UP000003861"/>
    </source>
</evidence>
<reference evidence="2 3" key="2">
    <citation type="journal article" date="2013" name="PLoS ONE">
        <title>INDIGO - INtegrated Data Warehouse of MIcrobial GenOmes with Examples from the Red Sea Extremophiles.</title>
        <authorList>
            <person name="Alam I."/>
            <person name="Antunes A."/>
            <person name="Kamau A.A."/>
            <person name="Ba Alawi W."/>
            <person name="Kalkatawi M."/>
            <person name="Stingl U."/>
            <person name="Bajic V.B."/>
        </authorList>
    </citation>
    <scope>NUCLEOTIDE SEQUENCE [LARGE SCALE GENOMIC DNA]</scope>
    <source>
        <strain evidence="2 3">SARL4B</strain>
    </source>
</reference>
<organism evidence="2 3">
    <name type="scientific">Halorhabdus tiamatea SARL4B</name>
    <dbReference type="NCBI Taxonomy" id="1033806"/>
    <lineage>
        <taxon>Archaea</taxon>
        <taxon>Methanobacteriati</taxon>
        <taxon>Methanobacteriota</taxon>
        <taxon>Stenosarchaea group</taxon>
        <taxon>Halobacteria</taxon>
        <taxon>Halobacteriales</taxon>
        <taxon>Haloarculaceae</taxon>
        <taxon>Halorhabdus</taxon>
    </lineage>
</organism>
<evidence type="ECO:0000256" key="1">
    <source>
        <dbReference type="SAM" id="Phobius"/>
    </source>
</evidence>
<name>U2F898_9EURY</name>
<reference evidence="2 3" key="1">
    <citation type="journal article" date="2011" name="J. Bacteriol.">
        <title>Genome sequence of Halorhabdus tiamatea, the first archaeon isolated from a deep-sea anoxic brine lake.</title>
        <authorList>
            <person name="Antunes A."/>
            <person name="Alam I."/>
            <person name="Bajic V.B."/>
            <person name="Stingl U."/>
        </authorList>
    </citation>
    <scope>NUCLEOTIDE SEQUENCE [LARGE SCALE GENOMIC DNA]</scope>
    <source>
        <strain evidence="2 3">SARL4B</strain>
    </source>
</reference>
<dbReference type="Proteomes" id="UP000003861">
    <property type="component" value="Unassembled WGS sequence"/>
</dbReference>
<sequence>MNLIPKLLAILFGTDQTGLREYLSLLLLACGAFAFTFAAYAFGIYPTGSGVILIHPYGALAGVIGALLIGYYRAGLVFGWLITHMSLLGYQADWAVFRDPDGSLLDAVACLFRLDMLTYIAVEAIVFAVPAFVLGYTLRWVITVGRTHWEIAE</sequence>
<gene>
    <name evidence="2" type="ORF">HLRTI_003247</name>
</gene>
<feature type="transmembrane region" description="Helical" evidence="1">
    <location>
        <begin position="21"/>
        <end position="45"/>
    </location>
</feature>
<comment type="caution">
    <text evidence="2">The sequence shown here is derived from an EMBL/GenBank/DDBJ whole genome shotgun (WGS) entry which is preliminary data.</text>
</comment>
<dbReference type="RefSeq" id="WP_008525522.1">
    <property type="nucleotide sequence ID" value="NC_021921.1"/>
</dbReference>